<keyword evidence="4" id="KW-1185">Reference proteome</keyword>
<comment type="subcellular location">
    <subcellularLocation>
        <location evidence="1">Secreted</location>
    </subcellularLocation>
</comment>
<dbReference type="PANTHER" id="PTHR38340:SF1">
    <property type="entry name" value="S-LAYER PROTEIN"/>
    <property type="match status" value="1"/>
</dbReference>
<dbReference type="EMBL" id="VLKU01000004">
    <property type="protein sequence ID" value="TWI34928.1"/>
    <property type="molecule type" value="Genomic_DNA"/>
</dbReference>
<reference evidence="3 4" key="1">
    <citation type="journal article" date="2015" name="Stand. Genomic Sci.">
        <title>Genomic Encyclopedia of Bacterial and Archaeal Type Strains, Phase III: the genomes of soil and plant-associated and newly described type strains.</title>
        <authorList>
            <person name="Whitman W.B."/>
            <person name="Woyke T."/>
            <person name="Klenk H.P."/>
            <person name="Zhou Y."/>
            <person name="Lilburn T.G."/>
            <person name="Beck B.J."/>
            <person name="De Vos P."/>
            <person name="Vandamme P."/>
            <person name="Eisen J.A."/>
            <person name="Garrity G."/>
            <person name="Hugenholtz P."/>
            <person name="Kyrpides N.C."/>
        </authorList>
    </citation>
    <scope>NUCLEOTIDE SEQUENCE [LARGE SCALE GENOMIC DNA]</scope>
    <source>
        <strain evidence="3 4">CGMCC 1.5364</strain>
    </source>
</reference>
<protein>
    <submittedName>
        <fullName evidence="3">Hemolysin type calcium-binding protein</fullName>
    </submittedName>
</protein>
<comment type="caution">
    <text evidence="3">The sequence shown here is derived from an EMBL/GenBank/DDBJ whole genome shotgun (WGS) entry which is preliminary data.</text>
</comment>
<dbReference type="InterPro" id="IPR011049">
    <property type="entry name" value="Serralysin-like_metalloprot_C"/>
</dbReference>
<dbReference type="PANTHER" id="PTHR38340">
    <property type="entry name" value="S-LAYER PROTEIN"/>
    <property type="match status" value="1"/>
</dbReference>
<name>A0A562NRV8_9RHOB</name>
<proteinExistence type="predicted"/>
<evidence type="ECO:0000256" key="2">
    <source>
        <dbReference type="ARBA" id="ARBA00022525"/>
    </source>
</evidence>
<evidence type="ECO:0000256" key="1">
    <source>
        <dbReference type="ARBA" id="ARBA00004613"/>
    </source>
</evidence>
<evidence type="ECO:0000313" key="4">
    <source>
        <dbReference type="Proteomes" id="UP000316225"/>
    </source>
</evidence>
<dbReference type="Pfam" id="PF00353">
    <property type="entry name" value="HemolysinCabind"/>
    <property type="match status" value="4"/>
</dbReference>
<sequence length="478" mass="50702">MAVKLLAPTDPKRMLHGSTSDDVLTASTTGSGAHQVHLYADDGDDVINMNLKTTFSGGGIKHGFHVFGGKGADEFRFNNINGITGTVVSRIDDFDATRDSIYIGGQLLDLRNPSAIVGWKVAIVEFAMSSSLGAHESQQWLRIVTPAGQALIALEGARLDPGSSTGEEKHFIPIGTAMPAIFKEVPYQDPINFIPYDVFPKASHRYVNHGLGSDGGDTFWGTDFDDLYDGHRGADHIKGGAGNDTLYGYFGNDTINGGNGHDVIEGGKGRDLIYGGEGRDTIAGGTDQDVIYGGNGDDRIYGGSESDTLYGNEGSDYIDTGTGNDQVWGGDGRDTVLGGRGNDYLRGEKGNDAIQGGEGNDTLVGGLGSDTLNGDVGQDVFIYYSPAESPRLLAERDRIVNFQSGVDKINIFSMDADRDRVGLQAFNFNEGVAGPNSVWLVKSGSDVIVFADVDGDAVADFSVQLVNALTITVSDFVL</sequence>
<dbReference type="PROSITE" id="PS00330">
    <property type="entry name" value="HEMOLYSIN_CALCIUM"/>
    <property type="match status" value="6"/>
</dbReference>
<accession>A0A562NRV8</accession>
<evidence type="ECO:0000313" key="3">
    <source>
        <dbReference type="EMBL" id="TWI34928.1"/>
    </source>
</evidence>
<dbReference type="Proteomes" id="UP000316225">
    <property type="component" value="Unassembled WGS sequence"/>
</dbReference>
<dbReference type="GO" id="GO:0005509">
    <property type="term" value="F:calcium ion binding"/>
    <property type="evidence" value="ECO:0007669"/>
    <property type="project" value="InterPro"/>
</dbReference>
<dbReference type="InterPro" id="IPR018511">
    <property type="entry name" value="Hemolysin-typ_Ca-bd_CS"/>
</dbReference>
<dbReference type="Gene3D" id="2.150.10.10">
    <property type="entry name" value="Serralysin-like metalloprotease, C-terminal"/>
    <property type="match status" value="3"/>
</dbReference>
<dbReference type="InterPro" id="IPR001343">
    <property type="entry name" value="Hemolysn_Ca-bd"/>
</dbReference>
<dbReference type="PRINTS" id="PR00313">
    <property type="entry name" value="CABNDNGRPT"/>
</dbReference>
<dbReference type="InterPro" id="IPR050557">
    <property type="entry name" value="RTX_toxin/Mannuronan_C5-epim"/>
</dbReference>
<organism evidence="3 4">
    <name type="scientific">Paracoccus sulfuroxidans</name>
    <dbReference type="NCBI Taxonomy" id="384678"/>
    <lineage>
        <taxon>Bacteria</taxon>
        <taxon>Pseudomonadati</taxon>
        <taxon>Pseudomonadota</taxon>
        <taxon>Alphaproteobacteria</taxon>
        <taxon>Rhodobacterales</taxon>
        <taxon>Paracoccaceae</taxon>
        <taxon>Paracoccus</taxon>
    </lineage>
</organism>
<gene>
    <name evidence="3" type="ORF">IQ24_01436</name>
</gene>
<keyword evidence="2" id="KW-0964">Secreted</keyword>
<dbReference type="SUPFAM" id="SSF51120">
    <property type="entry name" value="beta-Roll"/>
    <property type="match status" value="3"/>
</dbReference>
<dbReference type="GO" id="GO:0005615">
    <property type="term" value="C:extracellular space"/>
    <property type="evidence" value="ECO:0007669"/>
    <property type="project" value="InterPro"/>
</dbReference>
<dbReference type="AlphaFoldDB" id="A0A562NRV8"/>